<dbReference type="InterPro" id="IPR029016">
    <property type="entry name" value="GAF-like_dom_sf"/>
</dbReference>
<dbReference type="InterPro" id="IPR003661">
    <property type="entry name" value="HisK_dim/P_dom"/>
</dbReference>
<keyword evidence="8" id="KW-0175">Coiled coil</keyword>
<dbReference type="AlphaFoldDB" id="A5GDW3"/>
<dbReference type="InterPro" id="IPR036097">
    <property type="entry name" value="HisK_dim/P_sf"/>
</dbReference>
<name>A5GDW3_GEOUR</name>
<dbReference type="SMART" id="SM00388">
    <property type="entry name" value="HisKA"/>
    <property type="match status" value="1"/>
</dbReference>
<dbReference type="Pfam" id="PF00072">
    <property type="entry name" value="Response_reg"/>
    <property type="match status" value="1"/>
</dbReference>
<dbReference type="CDD" id="cd00082">
    <property type="entry name" value="HisKA"/>
    <property type="match status" value="1"/>
</dbReference>
<dbReference type="CDD" id="cd00130">
    <property type="entry name" value="PAS"/>
    <property type="match status" value="1"/>
</dbReference>
<dbReference type="STRING" id="351605.Gura_0011"/>
<dbReference type="SMART" id="SM00387">
    <property type="entry name" value="HATPase_c"/>
    <property type="match status" value="1"/>
</dbReference>
<dbReference type="SMART" id="SM00091">
    <property type="entry name" value="PAS"/>
    <property type="match status" value="1"/>
</dbReference>
<dbReference type="InterPro" id="IPR003594">
    <property type="entry name" value="HATPase_dom"/>
</dbReference>
<evidence type="ECO:0000256" key="5">
    <source>
        <dbReference type="ARBA" id="ARBA00022777"/>
    </source>
</evidence>
<dbReference type="Gene3D" id="3.30.450.20">
    <property type="entry name" value="PAS domain"/>
    <property type="match status" value="1"/>
</dbReference>
<evidence type="ECO:0000259" key="9">
    <source>
        <dbReference type="PROSITE" id="PS50109"/>
    </source>
</evidence>
<dbReference type="InterPro" id="IPR001789">
    <property type="entry name" value="Sig_transdc_resp-reg_receiver"/>
</dbReference>
<evidence type="ECO:0000256" key="1">
    <source>
        <dbReference type="ARBA" id="ARBA00000085"/>
    </source>
</evidence>
<gene>
    <name evidence="11" type="ordered locus">Gura_0011</name>
</gene>
<dbReference type="Pfam" id="PF02518">
    <property type="entry name" value="HATPase_c"/>
    <property type="match status" value="1"/>
</dbReference>
<dbReference type="InterPro" id="IPR035965">
    <property type="entry name" value="PAS-like_dom_sf"/>
</dbReference>
<dbReference type="PANTHER" id="PTHR43711:SF31">
    <property type="entry name" value="HISTIDINE KINASE"/>
    <property type="match status" value="1"/>
</dbReference>
<evidence type="ECO:0000256" key="4">
    <source>
        <dbReference type="ARBA" id="ARBA00022679"/>
    </source>
</evidence>
<dbReference type="EMBL" id="CP000698">
    <property type="protein sequence ID" value="ABQ24229.1"/>
    <property type="molecule type" value="Genomic_DNA"/>
</dbReference>
<dbReference type="PANTHER" id="PTHR43711">
    <property type="entry name" value="TWO-COMPONENT HISTIDINE KINASE"/>
    <property type="match status" value="1"/>
</dbReference>
<dbReference type="SMART" id="SM00448">
    <property type="entry name" value="REC"/>
    <property type="match status" value="1"/>
</dbReference>
<dbReference type="Proteomes" id="UP000006695">
    <property type="component" value="Chromosome"/>
</dbReference>
<evidence type="ECO:0000256" key="6">
    <source>
        <dbReference type="ARBA" id="ARBA00023012"/>
    </source>
</evidence>
<dbReference type="InterPro" id="IPR050736">
    <property type="entry name" value="Sensor_HK_Regulatory"/>
</dbReference>
<evidence type="ECO:0000313" key="12">
    <source>
        <dbReference type="Proteomes" id="UP000006695"/>
    </source>
</evidence>
<dbReference type="InterPro" id="IPR000014">
    <property type="entry name" value="PAS"/>
</dbReference>
<keyword evidence="5 11" id="KW-0418">Kinase</keyword>
<dbReference type="HOGENOM" id="CLU_000445_114_51_7"/>
<dbReference type="EC" id="2.7.13.3" evidence="2"/>
<evidence type="ECO:0000313" key="11">
    <source>
        <dbReference type="EMBL" id="ABQ24229.1"/>
    </source>
</evidence>
<dbReference type="PRINTS" id="PR00344">
    <property type="entry name" value="BCTRLSENSOR"/>
</dbReference>
<protein>
    <recommendedName>
        <fullName evidence="2">histidine kinase</fullName>
        <ecNumber evidence="2">2.7.13.3</ecNumber>
    </recommendedName>
</protein>
<dbReference type="SUPFAM" id="SSF55785">
    <property type="entry name" value="PYP-like sensor domain (PAS domain)"/>
    <property type="match status" value="1"/>
</dbReference>
<dbReference type="KEGG" id="gur:Gura_0011"/>
<evidence type="ECO:0000256" key="2">
    <source>
        <dbReference type="ARBA" id="ARBA00012438"/>
    </source>
</evidence>
<dbReference type="Gene3D" id="3.30.565.10">
    <property type="entry name" value="Histidine kinase-like ATPase, C-terminal domain"/>
    <property type="match status" value="1"/>
</dbReference>
<dbReference type="RefSeq" id="WP_011936958.1">
    <property type="nucleotide sequence ID" value="NC_009483.1"/>
</dbReference>
<dbReference type="InterPro" id="IPR004358">
    <property type="entry name" value="Sig_transdc_His_kin-like_C"/>
</dbReference>
<evidence type="ECO:0000256" key="8">
    <source>
        <dbReference type="SAM" id="Coils"/>
    </source>
</evidence>
<reference evidence="11 12" key="1">
    <citation type="submission" date="2007-05" db="EMBL/GenBank/DDBJ databases">
        <title>Complete sequence of Geobacter uraniireducens Rf4.</title>
        <authorList>
            <consortium name="US DOE Joint Genome Institute"/>
            <person name="Copeland A."/>
            <person name="Lucas S."/>
            <person name="Lapidus A."/>
            <person name="Barry K."/>
            <person name="Detter J.C."/>
            <person name="Glavina del Rio T."/>
            <person name="Hammon N."/>
            <person name="Israni S."/>
            <person name="Dalin E."/>
            <person name="Tice H."/>
            <person name="Pitluck S."/>
            <person name="Chertkov O."/>
            <person name="Brettin T."/>
            <person name="Bruce D."/>
            <person name="Han C."/>
            <person name="Schmutz J."/>
            <person name="Larimer F."/>
            <person name="Land M."/>
            <person name="Hauser L."/>
            <person name="Kyrpides N."/>
            <person name="Mikhailova N."/>
            <person name="Shelobolina E."/>
            <person name="Aklujkar M."/>
            <person name="Lovley D."/>
            <person name="Richardson P."/>
        </authorList>
    </citation>
    <scope>NUCLEOTIDE SEQUENCE [LARGE SCALE GENOMIC DNA]</scope>
    <source>
        <strain evidence="11 12">Rf4</strain>
    </source>
</reference>
<sequence>MKRQLRVLLVEDSQDDMLLLLRELKNGGFEPIHELVETAAAMKCALVEKTWDMVISDYRMPQFDAPGALKVLHESGLDLPFIIVSGKIGEDLAVAAMKSGAHDYLMKGNLSRLVPAVDRELREAAERRKHRLAEEAIRQGKMQWEAAFDSVSDLIILTDFNGKIVRCNKRVTTYFHCQYASMIGKNIGELFYGGEEIASRVFQFPHKFHAEAEEDIVFPMLTGWYNVSSYPMHAEEEESQGVVFIIKDITKRKRVEEEKRIIDRELLTLYAIAFRLNSKQSLEKIMSDLLFQLHNMLRIDFSCIHLLEKGVLKLKASLGLDLELETSLKTLSTTFPWVSNMLKGKLVKTKTPTGHLPADVAQAALKVGVQAWCTIPLKIGPDVIGVTMVASQSNKGFTDREVFLLTSIANQLAVLIENYTLYDQMKEKAEELQRSKKALKENLLEVKRANIELDRLNVAKNNFIGMASHELKTPITSIMGGVQFLHKYSGLQMTPEQESILNSVYEGTVQLRKLVEDLLSISRIEAQGIIPQKKPFKLVTLCREVYETFTLPLSRRQISVEISGDELLVPVDESLSSLAMRNLIENAIKFTPDGGSITISGRLVEKWEVLNYAKIVRPFYPAFPKNLPAGNNSFYLLDFIDSGIGIPLEERVRIFEKFYGVGDIAYHSSGTFDFMSKGSGLGLSIVRGVMDAHRGMVWTTPGSDGTGSVFTLLFPMDKSSEMKVSR</sequence>
<keyword evidence="4 11" id="KW-0808">Transferase</keyword>
<dbReference type="Pfam" id="PF13492">
    <property type="entry name" value="GAF_3"/>
    <property type="match status" value="1"/>
</dbReference>
<organism evidence="11 12">
    <name type="scientific">Geotalea uraniireducens (strain Rf4)</name>
    <name type="common">Geobacter uraniireducens</name>
    <dbReference type="NCBI Taxonomy" id="351605"/>
    <lineage>
        <taxon>Bacteria</taxon>
        <taxon>Pseudomonadati</taxon>
        <taxon>Thermodesulfobacteriota</taxon>
        <taxon>Desulfuromonadia</taxon>
        <taxon>Geobacterales</taxon>
        <taxon>Geobacteraceae</taxon>
        <taxon>Geotalea</taxon>
    </lineage>
</organism>
<dbReference type="Pfam" id="PF00512">
    <property type="entry name" value="HisKA"/>
    <property type="match status" value="1"/>
</dbReference>
<dbReference type="SUPFAM" id="SSF55781">
    <property type="entry name" value="GAF domain-like"/>
    <property type="match status" value="1"/>
</dbReference>
<dbReference type="Gene3D" id="3.40.50.2300">
    <property type="match status" value="1"/>
</dbReference>
<dbReference type="GO" id="GO:0000155">
    <property type="term" value="F:phosphorelay sensor kinase activity"/>
    <property type="evidence" value="ECO:0007669"/>
    <property type="project" value="InterPro"/>
</dbReference>
<dbReference type="Gene3D" id="1.10.287.130">
    <property type="match status" value="1"/>
</dbReference>
<dbReference type="OrthoDB" id="5522808at2"/>
<dbReference type="Gene3D" id="3.30.450.40">
    <property type="match status" value="1"/>
</dbReference>
<evidence type="ECO:0000259" key="10">
    <source>
        <dbReference type="PROSITE" id="PS50110"/>
    </source>
</evidence>
<dbReference type="CDD" id="cd00156">
    <property type="entry name" value="REC"/>
    <property type="match status" value="1"/>
</dbReference>
<feature type="domain" description="Histidine kinase" evidence="9">
    <location>
        <begin position="466"/>
        <end position="718"/>
    </location>
</feature>
<dbReference type="NCBIfam" id="TIGR00229">
    <property type="entry name" value="sensory_box"/>
    <property type="match status" value="1"/>
</dbReference>
<dbReference type="Pfam" id="PF13426">
    <property type="entry name" value="PAS_9"/>
    <property type="match status" value="1"/>
</dbReference>
<proteinExistence type="predicted"/>
<dbReference type="SUPFAM" id="SSF52172">
    <property type="entry name" value="CheY-like"/>
    <property type="match status" value="1"/>
</dbReference>
<accession>A5GDW3</accession>
<dbReference type="PROSITE" id="PS50110">
    <property type="entry name" value="RESPONSE_REGULATORY"/>
    <property type="match status" value="1"/>
</dbReference>
<dbReference type="InterPro" id="IPR036890">
    <property type="entry name" value="HATPase_C_sf"/>
</dbReference>
<dbReference type="SUPFAM" id="SSF47384">
    <property type="entry name" value="Homodimeric domain of signal transducing histidine kinase"/>
    <property type="match status" value="1"/>
</dbReference>
<dbReference type="InterPro" id="IPR003018">
    <property type="entry name" value="GAF"/>
</dbReference>
<keyword evidence="12" id="KW-1185">Reference proteome</keyword>
<dbReference type="CDD" id="cd00075">
    <property type="entry name" value="HATPase"/>
    <property type="match status" value="1"/>
</dbReference>
<dbReference type="SMART" id="SM00065">
    <property type="entry name" value="GAF"/>
    <property type="match status" value="1"/>
</dbReference>
<dbReference type="InterPro" id="IPR005467">
    <property type="entry name" value="His_kinase_dom"/>
</dbReference>
<feature type="domain" description="Response regulatory" evidence="10">
    <location>
        <begin position="6"/>
        <end position="122"/>
    </location>
</feature>
<keyword evidence="3 7" id="KW-0597">Phosphoprotein</keyword>
<dbReference type="InterPro" id="IPR011006">
    <property type="entry name" value="CheY-like_superfamily"/>
</dbReference>
<feature type="coiled-coil region" evidence="8">
    <location>
        <begin position="422"/>
        <end position="459"/>
    </location>
</feature>
<evidence type="ECO:0000256" key="3">
    <source>
        <dbReference type="ARBA" id="ARBA00022553"/>
    </source>
</evidence>
<evidence type="ECO:0000256" key="7">
    <source>
        <dbReference type="PROSITE-ProRule" id="PRU00169"/>
    </source>
</evidence>
<dbReference type="SUPFAM" id="SSF55874">
    <property type="entry name" value="ATPase domain of HSP90 chaperone/DNA topoisomerase II/histidine kinase"/>
    <property type="match status" value="1"/>
</dbReference>
<keyword evidence="6" id="KW-0902">Two-component regulatory system</keyword>
<dbReference type="PROSITE" id="PS50109">
    <property type="entry name" value="HIS_KIN"/>
    <property type="match status" value="1"/>
</dbReference>
<feature type="modified residue" description="4-aspartylphosphate" evidence="7">
    <location>
        <position position="57"/>
    </location>
</feature>
<comment type="catalytic activity">
    <reaction evidence="1">
        <text>ATP + protein L-histidine = ADP + protein N-phospho-L-histidine.</text>
        <dbReference type="EC" id="2.7.13.3"/>
    </reaction>
</comment>